<dbReference type="CDD" id="cd05233">
    <property type="entry name" value="SDR_c"/>
    <property type="match status" value="1"/>
</dbReference>
<keyword evidence="4" id="KW-1185">Reference proteome</keyword>
<dbReference type="EMBL" id="JAFVMH010000001">
    <property type="protein sequence ID" value="MBO1324239.1"/>
    <property type="molecule type" value="Genomic_DNA"/>
</dbReference>
<dbReference type="GO" id="GO:0016491">
    <property type="term" value="F:oxidoreductase activity"/>
    <property type="evidence" value="ECO:0007669"/>
    <property type="project" value="UniProtKB-KW"/>
</dbReference>
<dbReference type="PRINTS" id="PR00081">
    <property type="entry name" value="GDHRDH"/>
</dbReference>
<protein>
    <submittedName>
        <fullName evidence="3">SDR family oxidoreductase</fullName>
    </submittedName>
</protein>
<dbReference type="PANTHER" id="PTHR44196:SF1">
    <property type="entry name" value="DEHYDROGENASE_REDUCTASE SDR FAMILY MEMBER 7B"/>
    <property type="match status" value="1"/>
</dbReference>
<dbReference type="Proteomes" id="UP000664073">
    <property type="component" value="Unassembled WGS sequence"/>
</dbReference>
<evidence type="ECO:0000313" key="4">
    <source>
        <dbReference type="Proteomes" id="UP000664073"/>
    </source>
</evidence>
<name>A0A939HMA1_9PROT</name>
<accession>A0A939HMA1</accession>
<proteinExistence type="inferred from homology"/>
<dbReference type="Pfam" id="PF00106">
    <property type="entry name" value="adh_short"/>
    <property type="match status" value="1"/>
</dbReference>
<dbReference type="SUPFAM" id="SSF51735">
    <property type="entry name" value="NAD(P)-binding Rossmann-fold domains"/>
    <property type="match status" value="1"/>
</dbReference>
<dbReference type="GO" id="GO:0016020">
    <property type="term" value="C:membrane"/>
    <property type="evidence" value="ECO:0007669"/>
    <property type="project" value="TreeGrafter"/>
</dbReference>
<dbReference type="PANTHER" id="PTHR44196">
    <property type="entry name" value="DEHYDROGENASE/REDUCTASE SDR FAMILY MEMBER 7B"/>
    <property type="match status" value="1"/>
</dbReference>
<keyword evidence="2" id="KW-0560">Oxidoreductase</keyword>
<dbReference type="InterPro" id="IPR020904">
    <property type="entry name" value="Sc_DH/Rdtase_CS"/>
</dbReference>
<dbReference type="InterPro" id="IPR036291">
    <property type="entry name" value="NAD(P)-bd_dom_sf"/>
</dbReference>
<dbReference type="Gene3D" id="3.40.50.720">
    <property type="entry name" value="NAD(P)-binding Rossmann-like Domain"/>
    <property type="match status" value="1"/>
</dbReference>
<evidence type="ECO:0000313" key="3">
    <source>
        <dbReference type="EMBL" id="MBO1324239.1"/>
    </source>
</evidence>
<reference evidence="3" key="1">
    <citation type="submission" date="2021-03" db="EMBL/GenBank/DDBJ databases">
        <title>The complete genome sequence of Acetobacter sp. TBRC 12339.</title>
        <authorList>
            <person name="Charoenyingcharoen P."/>
            <person name="Yukphan P."/>
        </authorList>
    </citation>
    <scope>NUCLEOTIDE SEQUENCE</scope>
    <source>
        <strain evidence="3">TBRC 12339</strain>
    </source>
</reference>
<dbReference type="PROSITE" id="PS00061">
    <property type="entry name" value="ADH_SHORT"/>
    <property type="match status" value="1"/>
</dbReference>
<gene>
    <name evidence="3" type="ORF">J2D77_03575</name>
</gene>
<organism evidence="3 4">
    <name type="scientific">Acetobacter garciniae</name>
    <dbReference type="NCBI Taxonomy" id="2817435"/>
    <lineage>
        <taxon>Bacteria</taxon>
        <taxon>Pseudomonadati</taxon>
        <taxon>Pseudomonadota</taxon>
        <taxon>Alphaproteobacteria</taxon>
        <taxon>Acetobacterales</taxon>
        <taxon>Acetobacteraceae</taxon>
        <taxon>Acetobacter</taxon>
    </lineage>
</organism>
<comment type="caution">
    <text evidence="3">The sequence shown here is derived from an EMBL/GenBank/DDBJ whole genome shotgun (WGS) entry which is preliminary data.</text>
</comment>
<sequence>MGKGKNVTSDTVAPTGRAPIARAILITGATGGIGAELAYHYAAPGRTLVLWGRNPQRLADIAARSTTRGAKVFTRQIDLRDGDAALAAFEEDDAAHALDLVILGAGLSDIQGPDDMTEDPGKVLGLALVNYATPIALATAAARGMIKRGGGQIALIGSVAGSYELPFAASYSSSKSGLAFFAKAAGLSWRQHGVFVTLIAPGFVDTPMSQRLEGPRPFLVSAKGAARRIARAIARKQRDYTFPWPFKVLEVLVRLVPGRLRERILLKLAVGQKDRA</sequence>
<dbReference type="AlphaFoldDB" id="A0A939HMA1"/>
<comment type="similarity">
    <text evidence="1">Belongs to the short-chain dehydrogenases/reductases (SDR) family.</text>
</comment>
<evidence type="ECO:0000256" key="1">
    <source>
        <dbReference type="ARBA" id="ARBA00006484"/>
    </source>
</evidence>
<evidence type="ECO:0000256" key="2">
    <source>
        <dbReference type="ARBA" id="ARBA00023002"/>
    </source>
</evidence>
<dbReference type="InterPro" id="IPR002347">
    <property type="entry name" value="SDR_fam"/>
</dbReference>